<keyword evidence="2" id="KW-1185">Reference proteome</keyword>
<protein>
    <submittedName>
        <fullName evidence="1">Uncharacterized protein</fullName>
    </submittedName>
</protein>
<dbReference type="HOGENOM" id="CLU_1752632_0_0_1"/>
<sequence length="149" mass="16597">MGFYGVAQCRHFVASTYFCAGVTTVAEYWAVVRNELRAGGSGAPLMAAAQEGEGKRINHDYLCFRYHSKNVINQGIDSLAVTEVIAAELFGLNSPLIYLYDRYSVQEGEVKRINPDCFRFRYCCNNVINQGIDSLAVTEVIAMKLPLLK</sequence>
<organism evidence="1">
    <name type="scientific">Oryza meridionalis</name>
    <dbReference type="NCBI Taxonomy" id="40149"/>
    <lineage>
        <taxon>Eukaryota</taxon>
        <taxon>Viridiplantae</taxon>
        <taxon>Streptophyta</taxon>
        <taxon>Embryophyta</taxon>
        <taxon>Tracheophyta</taxon>
        <taxon>Spermatophyta</taxon>
        <taxon>Magnoliopsida</taxon>
        <taxon>Liliopsida</taxon>
        <taxon>Poales</taxon>
        <taxon>Poaceae</taxon>
        <taxon>BOP clade</taxon>
        <taxon>Oryzoideae</taxon>
        <taxon>Oryzeae</taxon>
        <taxon>Oryzinae</taxon>
        <taxon>Oryza</taxon>
    </lineage>
</organism>
<accession>A0A0E0DNX6</accession>
<evidence type="ECO:0000313" key="2">
    <source>
        <dbReference type="Proteomes" id="UP000008021"/>
    </source>
</evidence>
<dbReference type="Proteomes" id="UP000008021">
    <property type="component" value="Chromosome 5"/>
</dbReference>
<proteinExistence type="predicted"/>
<name>A0A0E0DNX6_9ORYZ</name>
<evidence type="ECO:0000313" key="1">
    <source>
        <dbReference type="EnsemblPlants" id="OMERI05G08010.1"/>
    </source>
</evidence>
<reference evidence="1" key="2">
    <citation type="submission" date="2018-05" db="EMBL/GenBank/DDBJ databases">
        <title>OmerRS3 (Oryza meridionalis Reference Sequence Version 3).</title>
        <authorList>
            <person name="Zhang J."/>
            <person name="Kudrna D."/>
            <person name="Lee S."/>
            <person name="Talag J."/>
            <person name="Welchert J."/>
            <person name="Wing R.A."/>
        </authorList>
    </citation>
    <scope>NUCLEOTIDE SEQUENCE [LARGE SCALE GENOMIC DNA]</scope>
    <source>
        <strain evidence="1">cv. OR44</strain>
    </source>
</reference>
<dbReference type="Gramene" id="OMERI05G08010.1">
    <property type="protein sequence ID" value="OMERI05G08010.1"/>
    <property type="gene ID" value="OMERI05G08010"/>
</dbReference>
<dbReference type="AlphaFoldDB" id="A0A0E0DNX6"/>
<reference evidence="1" key="1">
    <citation type="submission" date="2015-04" db="UniProtKB">
        <authorList>
            <consortium name="EnsemblPlants"/>
        </authorList>
    </citation>
    <scope>IDENTIFICATION</scope>
</reference>
<dbReference type="EnsemblPlants" id="OMERI05G08010.1">
    <property type="protein sequence ID" value="OMERI05G08010.1"/>
    <property type="gene ID" value="OMERI05G08010"/>
</dbReference>